<feature type="chain" id="PRO_5007100792" description="penicillopepsin" evidence="10">
    <location>
        <begin position="20"/>
        <end position="445"/>
    </location>
</feature>
<keyword evidence="6 9" id="KW-0064">Aspartyl protease</keyword>
<dbReference type="SUPFAM" id="SSF50630">
    <property type="entry name" value="Acid proteases"/>
    <property type="match status" value="1"/>
</dbReference>
<feature type="signal peptide" evidence="10">
    <location>
        <begin position="1"/>
        <end position="19"/>
    </location>
</feature>
<dbReference type="EC" id="3.4.23.20" evidence="5"/>
<evidence type="ECO:0000256" key="10">
    <source>
        <dbReference type="SAM" id="SignalP"/>
    </source>
</evidence>
<keyword evidence="7 9" id="KW-0378">Hydrolase</keyword>
<feature type="active site" evidence="8">
    <location>
        <position position="288"/>
    </location>
</feature>
<evidence type="ECO:0000256" key="5">
    <source>
        <dbReference type="ARBA" id="ARBA00013206"/>
    </source>
</evidence>
<comment type="subunit">
    <text evidence="4">Monomer.</text>
</comment>
<dbReference type="GO" id="GO:0004190">
    <property type="term" value="F:aspartic-type endopeptidase activity"/>
    <property type="evidence" value="ECO:0007669"/>
    <property type="project" value="UniProtKB-KW"/>
</dbReference>
<keyword evidence="9" id="KW-0645">Protease</keyword>
<evidence type="ECO:0000256" key="3">
    <source>
        <dbReference type="ARBA" id="ARBA00007447"/>
    </source>
</evidence>
<evidence type="ECO:0000256" key="7">
    <source>
        <dbReference type="ARBA" id="ARBA00022801"/>
    </source>
</evidence>
<evidence type="ECO:0000256" key="9">
    <source>
        <dbReference type="RuleBase" id="RU000454"/>
    </source>
</evidence>
<dbReference type="InterPro" id="IPR001969">
    <property type="entry name" value="Aspartic_peptidase_AS"/>
</dbReference>
<evidence type="ECO:0000259" key="11">
    <source>
        <dbReference type="PROSITE" id="PS51767"/>
    </source>
</evidence>
<dbReference type="Pfam" id="PF00026">
    <property type="entry name" value="Asp"/>
    <property type="match status" value="1"/>
</dbReference>
<evidence type="ECO:0000256" key="6">
    <source>
        <dbReference type="ARBA" id="ARBA00022750"/>
    </source>
</evidence>
<feature type="domain" description="Peptidase A1" evidence="11">
    <location>
        <begin position="43"/>
        <end position="399"/>
    </location>
</feature>
<dbReference type="InterPro" id="IPR001461">
    <property type="entry name" value="Aspartic_peptidase_A1"/>
</dbReference>
<dbReference type="EMBL" id="LLXE01000025">
    <property type="protein sequence ID" value="KUM65503.1"/>
    <property type="molecule type" value="Genomic_DNA"/>
</dbReference>
<dbReference type="PROSITE" id="PS00141">
    <property type="entry name" value="ASP_PROTEASE"/>
    <property type="match status" value="1"/>
</dbReference>
<comment type="caution">
    <text evidence="12">The sequence shown here is derived from an EMBL/GenBank/DDBJ whole genome shotgun (WGS) entry which is preliminary data.</text>
</comment>
<evidence type="ECO:0000313" key="12">
    <source>
        <dbReference type="EMBL" id="KUM65503.1"/>
    </source>
</evidence>
<dbReference type="AlphaFoldDB" id="A0A101MRR4"/>
<accession>A0A101MRR4</accession>
<evidence type="ECO:0000256" key="4">
    <source>
        <dbReference type="ARBA" id="ARBA00011245"/>
    </source>
</evidence>
<dbReference type="PANTHER" id="PTHR47966:SF47">
    <property type="entry name" value="ENDOPEPTIDASE, PUTATIVE (AFU_ORTHOLOGUE AFUA_3G01220)-RELATED"/>
    <property type="match status" value="1"/>
</dbReference>
<dbReference type="InterPro" id="IPR021109">
    <property type="entry name" value="Peptidase_aspartic_dom_sf"/>
</dbReference>
<name>A0A101MRR4_PENFR</name>
<reference evidence="12 13" key="1">
    <citation type="submission" date="2015-10" db="EMBL/GenBank/DDBJ databases">
        <title>Genome sequencing of Penicillium freii.</title>
        <authorList>
            <person name="Nguyen H.D."/>
            <person name="Visagie C.M."/>
            <person name="Seifert K.A."/>
        </authorList>
    </citation>
    <scope>NUCLEOTIDE SEQUENCE [LARGE SCALE GENOMIC DNA]</scope>
    <source>
        <strain evidence="12 13">DAOM 242723</strain>
    </source>
</reference>
<keyword evidence="13" id="KW-1185">Reference proteome</keyword>
<dbReference type="GO" id="GO:0000324">
    <property type="term" value="C:fungal-type vacuole"/>
    <property type="evidence" value="ECO:0007669"/>
    <property type="project" value="TreeGrafter"/>
</dbReference>
<proteinExistence type="inferred from homology"/>
<dbReference type="InterPro" id="IPR033121">
    <property type="entry name" value="PEPTIDASE_A1"/>
</dbReference>
<protein>
    <recommendedName>
        <fullName evidence="5">penicillopepsin</fullName>
        <ecNumber evidence="5">3.4.23.20</ecNumber>
    </recommendedName>
</protein>
<keyword evidence="10" id="KW-0732">Signal</keyword>
<evidence type="ECO:0000256" key="1">
    <source>
        <dbReference type="ARBA" id="ARBA00000043"/>
    </source>
</evidence>
<organism evidence="12 13">
    <name type="scientific">Penicillium freii</name>
    <dbReference type="NCBI Taxonomy" id="48697"/>
    <lineage>
        <taxon>Eukaryota</taxon>
        <taxon>Fungi</taxon>
        <taxon>Dikarya</taxon>
        <taxon>Ascomycota</taxon>
        <taxon>Pezizomycotina</taxon>
        <taxon>Eurotiomycetes</taxon>
        <taxon>Eurotiomycetidae</taxon>
        <taxon>Eurotiales</taxon>
        <taxon>Aspergillaceae</taxon>
        <taxon>Penicillium</taxon>
    </lineage>
</organism>
<evidence type="ECO:0000313" key="13">
    <source>
        <dbReference type="Proteomes" id="UP000055045"/>
    </source>
</evidence>
<evidence type="ECO:0000256" key="8">
    <source>
        <dbReference type="PIRSR" id="PIRSR601461-1"/>
    </source>
</evidence>
<dbReference type="PANTHER" id="PTHR47966">
    <property type="entry name" value="BETA-SITE APP-CLEAVING ENZYME, ISOFORM A-RELATED"/>
    <property type="match status" value="1"/>
</dbReference>
<comment type="function">
    <text evidence="2">Secreted aspartic endopeptidase that allows assimilation of proteinaceous substrates. The scissile peptide bond is attacked by a nucleophilic water molecule activated by two aspartic residues in the active site. Shows a broad primary substrate specificity. Favors hydrophobic residues at the P1 and P1' positions, but can also activate trypsinogen and hydrolyze the B chain of insulin between positions 'Gly-20' and 'Glu-21'.</text>
</comment>
<evidence type="ECO:0000256" key="2">
    <source>
        <dbReference type="ARBA" id="ARBA00002983"/>
    </source>
</evidence>
<dbReference type="Proteomes" id="UP000055045">
    <property type="component" value="Unassembled WGS sequence"/>
</dbReference>
<dbReference type="Gene3D" id="2.40.70.10">
    <property type="entry name" value="Acid Proteases"/>
    <property type="match status" value="2"/>
</dbReference>
<feature type="active site" evidence="8">
    <location>
        <position position="59"/>
    </location>
</feature>
<dbReference type="PRINTS" id="PR00792">
    <property type="entry name" value="PEPSIN"/>
</dbReference>
<dbReference type="CDD" id="cd05471">
    <property type="entry name" value="pepsin_like"/>
    <property type="match status" value="1"/>
</dbReference>
<comment type="similarity">
    <text evidence="3 9">Belongs to the peptidase A1 family.</text>
</comment>
<sequence>MLLLYLLTIAAGLLVPVRSKNIPTRRSSGATSTLIATEYGTVFDAPVTIGNQSFMLLVDTGSSDTYVMQTGYKCINSTANLVLPQSDCLYSNKTYHKSKTYRHVDNEMFGVQYGAGVASGHMAYEQVSMRGVTVNAQKIGISNASDAMGDNVNSGLLGLGYPALTSAHPANHTSNTTYWRDRAVYNPLLYTMHEQGLIDPYFSIALAHTPQNQSTSFGGYLTLGGLPPVNHSSHFSTVPVEITENIPLWYTSGKSVRSYWSATVNNITYGSSSNNLTTNTTSFQAFVDSGNYMSYLPPAIVEPINALFSPPATYDSDLRLYVVDCSAKAPEFGLSLGDQTFYHDGSDLIYQTAAGVCVSNLASSAEVSLGDITLNIIGVPFLKNVVAVFDFGKNEMRFAKKLGYGHDASGNTTSTPLVSGAPMRYNSQHSAVIGLFLALAISLMV</sequence>
<dbReference type="STRING" id="48697.A0A101MRR4"/>
<dbReference type="GO" id="GO:0006508">
    <property type="term" value="P:proteolysis"/>
    <property type="evidence" value="ECO:0007669"/>
    <property type="project" value="UniProtKB-KW"/>
</dbReference>
<dbReference type="PROSITE" id="PS51767">
    <property type="entry name" value="PEPTIDASE_A1"/>
    <property type="match status" value="1"/>
</dbReference>
<comment type="catalytic activity">
    <reaction evidence="1">
        <text>Hydrolysis of proteins with broad specificity similar to that of pepsin A, preferring hydrophobic residues at P1 and P1', but also cleaving 20-Gly-|-Glu-21 in the B chain of insulin. Clots milk, and activates trypsinogen.</text>
        <dbReference type="EC" id="3.4.23.20"/>
    </reaction>
</comment>
<dbReference type="InterPro" id="IPR034164">
    <property type="entry name" value="Pepsin-like_dom"/>
</dbReference>
<gene>
    <name evidence="12" type="ORF">ACN42_g1588</name>
</gene>